<dbReference type="SUPFAM" id="SSF51735">
    <property type="entry name" value="NAD(P)-binding Rossmann-fold domains"/>
    <property type="match status" value="1"/>
</dbReference>
<reference evidence="2 3" key="1">
    <citation type="journal article" date="2018" name="Int. J. Syst. Evol. Microbiol.">
        <title>Zhouia spongiae sp. nov., isolated from a marine sponge.</title>
        <authorList>
            <person name="Zhuang L."/>
            <person name="Lin B."/>
            <person name="Qin F."/>
            <person name="Luo L."/>
        </authorList>
    </citation>
    <scope>NUCLEOTIDE SEQUENCE [LARGE SCALE GENOMIC DNA]</scope>
    <source>
        <strain evidence="2 3">HN-Y44</strain>
    </source>
</reference>
<dbReference type="Proteomes" id="UP000829476">
    <property type="component" value="Chromosome"/>
</dbReference>
<dbReference type="Pfam" id="PF13460">
    <property type="entry name" value="NAD_binding_10"/>
    <property type="match status" value="1"/>
</dbReference>
<gene>
    <name evidence="2" type="ORF">MQE36_00120</name>
</gene>
<dbReference type="InterPro" id="IPR036291">
    <property type="entry name" value="NAD(P)-bd_dom_sf"/>
</dbReference>
<proteinExistence type="predicted"/>
<feature type="domain" description="NAD(P)-binding" evidence="1">
    <location>
        <begin position="8"/>
        <end position="188"/>
    </location>
</feature>
<dbReference type="PANTHER" id="PTHR43355">
    <property type="entry name" value="FLAVIN REDUCTASE (NADPH)"/>
    <property type="match status" value="1"/>
</dbReference>
<dbReference type="InterPro" id="IPR016040">
    <property type="entry name" value="NAD(P)-bd_dom"/>
</dbReference>
<protein>
    <submittedName>
        <fullName evidence="2">SDR family oxidoreductase</fullName>
    </submittedName>
</protein>
<dbReference type="InterPro" id="IPR051606">
    <property type="entry name" value="Polyketide_Oxido-like"/>
</dbReference>
<name>A0ABY3YLR3_9FLAO</name>
<keyword evidence="3" id="KW-1185">Reference proteome</keyword>
<evidence type="ECO:0000313" key="3">
    <source>
        <dbReference type="Proteomes" id="UP000829476"/>
    </source>
</evidence>
<evidence type="ECO:0000259" key="1">
    <source>
        <dbReference type="Pfam" id="PF13460"/>
    </source>
</evidence>
<organism evidence="2 3">
    <name type="scientific">Zhouia spongiae</name>
    <dbReference type="NCBI Taxonomy" id="2202721"/>
    <lineage>
        <taxon>Bacteria</taxon>
        <taxon>Pseudomonadati</taxon>
        <taxon>Bacteroidota</taxon>
        <taxon>Flavobacteriia</taxon>
        <taxon>Flavobacteriales</taxon>
        <taxon>Flavobacteriaceae</taxon>
        <taxon>Zhouia</taxon>
    </lineage>
</organism>
<dbReference type="CDD" id="cd05267">
    <property type="entry name" value="SDR_a6"/>
    <property type="match status" value="1"/>
</dbReference>
<evidence type="ECO:0000313" key="2">
    <source>
        <dbReference type="EMBL" id="UNY98776.1"/>
    </source>
</evidence>
<dbReference type="RefSeq" id="WP_242937182.1">
    <property type="nucleotide sequence ID" value="NZ_CP094326.1"/>
</dbReference>
<accession>A0ABY3YLR3</accession>
<sequence length="211" mass="23582">MKNVLILGASGAIAQHTIEKLQNDNNINLTLFVRSSNKIKRFKNSHIQIIEGDVLNTLDLKEALKDKDIVYANLSGPMEDLAQAIINEMEESKPKRLIFVTSLGIYNEIPGKFGEWNDKMIGGALKTYRKAADIIEASDLDYTIVRPAWLTNKDEVNFEKTQKGEDFKGTEVSRKSVGNYIAEIIQHPEIDIKASVGINKPGTEGDQPAFY</sequence>
<dbReference type="EMBL" id="CP094326">
    <property type="protein sequence ID" value="UNY98776.1"/>
    <property type="molecule type" value="Genomic_DNA"/>
</dbReference>
<dbReference type="PANTHER" id="PTHR43355:SF2">
    <property type="entry name" value="FLAVIN REDUCTASE (NADPH)"/>
    <property type="match status" value="1"/>
</dbReference>
<dbReference type="Gene3D" id="3.40.50.720">
    <property type="entry name" value="NAD(P)-binding Rossmann-like Domain"/>
    <property type="match status" value="1"/>
</dbReference>